<protein>
    <submittedName>
        <fullName evidence="5">Metalloregulator ArsR/SmtB family transcription factor</fullName>
    </submittedName>
</protein>
<name>A0A9D2KQ44_9FIRM</name>
<evidence type="ECO:0000256" key="1">
    <source>
        <dbReference type="ARBA" id="ARBA00023015"/>
    </source>
</evidence>
<dbReference type="InterPro" id="IPR036390">
    <property type="entry name" value="WH_DNA-bd_sf"/>
</dbReference>
<dbReference type="Gene3D" id="1.10.10.10">
    <property type="entry name" value="Winged helix-like DNA-binding domain superfamily/Winged helix DNA-binding domain"/>
    <property type="match status" value="1"/>
</dbReference>
<dbReference type="PROSITE" id="PS50987">
    <property type="entry name" value="HTH_ARSR_2"/>
    <property type="match status" value="1"/>
</dbReference>
<dbReference type="EMBL" id="DWZA01000076">
    <property type="protein sequence ID" value="HJA71651.1"/>
    <property type="molecule type" value="Genomic_DNA"/>
</dbReference>
<dbReference type="GO" id="GO:0003677">
    <property type="term" value="F:DNA binding"/>
    <property type="evidence" value="ECO:0007669"/>
    <property type="project" value="UniProtKB-KW"/>
</dbReference>
<dbReference type="CDD" id="cd00090">
    <property type="entry name" value="HTH_ARSR"/>
    <property type="match status" value="1"/>
</dbReference>
<dbReference type="InterPro" id="IPR011991">
    <property type="entry name" value="ArsR-like_HTH"/>
</dbReference>
<keyword evidence="2" id="KW-0238">DNA-binding</keyword>
<dbReference type="NCBIfam" id="NF033788">
    <property type="entry name" value="HTH_metalloreg"/>
    <property type="match status" value="1"/>
</dbReference>
<dbReference type="PANTHER" id="PTHR33154:SF18">
    <property type="entry name" value="ARSENICAL RESISTANCE OPERON REPRESSOR"/>
    <property type="match status" value="1"/>
</dbReference>
<dbReference type="PRINTS" id="PR00778">
    <property type="entry name" value="HTHARSR"/>
</dbReference>
<dbReference type="SUPFAM" id="SSF46785">
    <property type="entry name" value="Winged helix' DNA-binding domain"/>
    <property type="match status" value="1"/>
</dbReference>
<dbReference type="SMART" id="SM00418">
    <property type="entry name" value="HTH_ARSR"/>
    <property type="match status" value="1"/>
</dbReference>
<dbReference type="Pfam" id="PF01022">
    <property type="entry name" value="HTH_5"/>
    <property type="match status" value="1"/>
</dbReference>
<dbReference type="Proteomes" id="UP000823900">
    <property type="component" value="Unassembled WGS sequence"/>
</dbReference>
<comment type="caution">
    <text evidence="5">The sequence shown here is derived from an EMBL/GenBank/DDBJ whole genome shotgun (WGS) entry which is preliminary data.</text>
</comment>
<keyword evidence="1" id="KW-0805">Transcription regulation</keyword>
<proteinExistence type="predicted"/>
<dbReference type="InterPro" id="IPR051081">
    <property type="entry name" value="HTH_MetalResp_TranReg"/>
</dbReference>
<evidence type="ECO:0000259" key="4">
    <source>
        <dbReference type="PROSITE" id="PS50987"/>
    </source>
</evidence>
<evidence type="ECO:0000256" key="2">
    <source>
        <dbReference type="ARBA" id="ARBA00023125"/>
    </source>
</evidence>
<accession>A0A9D2KQ44</accession>
<reference evidence="5" key="1">
    <citation type="journal article" date="2021" name="PeerJ">
        <title>Extensive microbial diversity within the chicken gut microbiome revealed by metagenomics and culture.</title>
        <authorList>
            <person name="Gilroy R."/>
            <person name="Ravi A."/>
            <person name="Getino M."/>
            <person name="Pursley I."/>
            <person name="Horton D.L."/>
            <person name="Alikhan N.F."/>
            <person name="Baker D."/>
            <person name="Gharbi K."/>
            <person name="Hall N."/>
            <person name="Watson M."/>
            <person name="Adriaenssens E.M."/>
            <person name="Foster-Nyarko E."/>
            <person name="Jarju S."/>
            <person name="Secka A."/>
            <person name="Antonio M."/>
            <person name="Oren A."/>
            <person name="Chaudhuri R.R."/>
            <person name="La Ragione R."/>
            <person name="Hildebrand F."/>
            <person name="Pallen M.J."/>
        </authorList>
    </citation>
    <scope>NUCLEOTIDE SEQUENCE</scope>
    <source>
        <strain evidence="5">CHK178-16964</strain>
    </source>
</reference>
<organism evidence="5 6">
    <name type="scientific">Candidatus Lachnoclostridium stercoravium</name>
    <dbReference type="NCBI Taxonomy" id="2838633"/>
    <lineage>
        <taxon>Bacteria</taxon>
        <taxon>Bacillati</taxon>
        <taxon>Bacillota</taxon>
        <taxon>Clostridia</taxon>
        <taxon>Lachnospirales</taxon>
        <taxon>Lachnospiraceae</taxon>
    </lineage>
</organism>
<dbReference type="PANTHER" id="PTHR33154">
    <property type="entry name" value="TRANSCRIPTIONAL REGULATOR, ARSR FAMILY"/>
    <property type="match status" value="1"/>
</dbReference>
<dbReference type="AlphaFoldDB" id="A0A9D2KQ44"/>
<reference evidence="5" key="2">
    <citation type="submission" date="2021-04" db="EMBL/GenBank/DDBJ databases">
        <authorList>
            <person name="Gilroy R."/>
        </authorList>
    </citation>
    <scope>NUCLEOTIDE SEQUENCE</scope>
    <source>
        <strain evidence="5">CHK178-16964</strain>
    </source>
</reference>
<dbReference type="InterPro" id="IPR036388">
    <property type="entry name" value="WH-like_DNA-bd_sf"/>
</dbReference>
<evidence type="ECO:0000313" key="6">
    <source>
        <dbReference type="Proteomes" id="UP000823900"/>
    </source>
</evidence>
<dbReference type="GO" id="GO:0003700">
    <property type="term" value="F:DNA-binding transcription factor activity"/>
    <property type="evidence" value="ECO:0007669"/>
    <property type="project" value="InterPro"/>
</dbReference>
<evidence type="ECO:0000256" key="3">
    <source>
        <dbReference type="ARBA" id="ARBA00023163"/>
    </source>
</evidence>
<dbReference type="InterPro" id="IPR001845">
    <property type="entry name" value="HTH_ArsR_DNA-bd_dom"/>
</dbReference>
<sequence length="124" mass="13931">MSQIHLPHDHGQHTENLFDHMPAIEDFSVVSDIFKLLSDSSRIRIFWLLCHCEECVLNLSAIMGMSSPAVSHHLKQLKAGGLIVSSRKGKEVYYKAADTVQAELLHHVIEKMVAISCPTQETPR</sequence>
<feature type="domain" description="HTH arsR-type" evidence="4">
    <location>
        <begin position="22"/>
        <end position="116"/>
    </location>
</feature>
<gene>
    <name evidence="5" type="ORF">IAA07_08775</name>
</gene>
<keyword evidence="3" id="KW-0804">Transcription</keyword>
<evidence type="ECO:0000313" key="5">
    <source>
        <dbReference type="EMBL" id="HJA71651.1"/>
    </source>
</evidence>